<accession>A0AC34QDJ7</accession>
<evidence type="ECO:0000313" key="2">
    <source>
        <dbReference type="WBParaSite" id="JU765_v2.g15254.t2"/>
    </source>
</evidence>
<organism evidence="1 2">
    <name type="scientific">Panagrolaimus sp. JU765</name>
    <dbReference type="NCBI Taxonomy" id="591449"/>
    <lineage>
        <taxon>Eukaryota</taxon>
        <taxon>Metazoa</taxon>
        <taxon>Ecdysozoa</taxon>
        <taxon>Nematoda</taxon>
        <taxon>Chromadorea</taxon>
        <taxon>Rhabditida</taxon>
        <taxon>Tylenchina</taxon>
        <taxon>Panagrolaimomorpha</taxon>
        <taxon>Panagrolaimoidea</taxon>
        <taxon>Panagrolaimidae</taxon>
        <taxon>Panagrolaimus</taxon>
    </lineage>
</organism>
<sequence>MKKISIFAVLTLYFWILIAVTDACQSTNMDVVRRTQRRHPQLTDACQSTNMDVVRRTQRRHPQQCMQCSPIKISKLCEHAAINKNGNMLKCGKVSEPLYGMTYDEKKKHYCAWVIVECFSRLSKIPTVIAVDRFDLNVTTAATFNETIGNFTDIEIDTKLFIDEVQKIEKREVADFGDNFSPFIYISPEKTVLTSTKIHCNDNAEWEATANDGTKVAGFEKIHCVVGKTI</sequence>
<evidence type="ECO:0000313" key="1">
    <source>
        <dbReference type="Proteomes" id="UP000887576"/>
    </source>
</evidence>
<reference evidence="2" key="1">
    <citation type="submission" date="2022-11" db="UniProtKB">
        <authorList>
            <consortium name="WormBaseParasite"/>
        </authorList>
    </citation>
    <scope>IDENTIFICATION</scope>
</reference>
<name>A0AC34QDJ7_9BILA</name>
<dbReference type="WBParaSite" id="JU765_v2.g15254.t2">
    <property type="protein sequence ID" value="JU765_v2.g15254.t2"/>
    <property type="gene ID" value="JU765_v2.g15254"/>
</dbReference>
<protein>
    <submittedName>
        <fullName evidence="2">Uncharacterized protein</fullName>
    </submittedName>
</protein>
<proteinExistence type="predicted"/>
<dbReference type="Proteomes" id="UP000887576">
    <property type="component" value="Unplaced"/>
</dbReference>